<feature type="transmembrane region" description="Helical" evidence="7">
    <location>
        <begin position="275"/>
        <end position="291"/>
    </location>
</feature>
<gene>
    <name evidence="9" type="ORF">QQX09_08660</name>
</gene>
<feature type="transmembrane region" description="Helical" evidence="7">
    <location>
        <begin position="153"/>
        <end position="176"/>
    </location>
</feature>
<comment type="caution">
    <text evidence="9">The sequence shown here is derived from an EMBL/GenBank/DDBJ whole genome shotgun (WGS) entry which is preliminary data.</text>
</comment>
<organism evidence="9 10">
    <name type="scientific">Demequina litoralis</name>
    <dbReference type="NCBI Taxonomy" id="3051660"/>
    <lineage>
        <taxon>Bacteria</taxon>
        <taxon>Bacillati</taxon>
        <taxon>Actinomycetota</taxon>
        <taxon>Actinomycetes</taxon>
        <taxon>Micrococcales</taxon>
        <taxon>Demequinaceae</taxon>
        <taxon>Demequina</taxon>
    </lineage>
</organism>
<feature type="transmembrane region" description="Helical" evidence="7">
    <location>
        <begin position="69"/>
        <end position="90"/>
    </location>
</feature>
<dbReference type="PANTHER" id="PTHR32322">
    <property type="entry name" value="INNER MEMBRANE TRANSPORTER"/>
    <property type="match status" value="1"/>
</dbReference>
<dbReference type="RefSeq" id="WP_301133513.1">
    <property type="nucleotide sequence ID" value="NZ_JAUHPW010000006.1"/>
</dbReference>
<comment type="similarity">
    <text evidence="2">Belongs to the EamA transporter family.</text>
</comment>
<feature type="region of interest" description="Disordered" evidence="6">
    <location>
        <begin position="300"/>
        <end position="328"/>
    </location>
</feature>
<feature type="transmembrane region" description="Helical" evidence="7">
    <location>
        <begin position="96"/>
        <end position="118"/>
    </location>
</feature>
<evidence type="ECO:0000313" key="10">
    <source>
        <dbReference type="Proteomes" id="UP001172728"/>
    </source>
</evidence>
<feature type="domain" description="EamA" evidence="8">
    <location>
        <begin position="153"/>
        <end position="290"/>
    </location>
</feature>
<evidence type="ECO:0000259" key="8">
    <source>
        <dbReference type="Pfam" id="PF00892"/>
    </source>
</evidence>
<dbReference type="InterPro" id="IPR000620">
    <property type="entry name" value="EamA_dom"/>
</dbReference>
<evidence type="ECO:0000256" key="7">
    <source>
        <dbReference type="SAM" id="Phobius"/>
    </source>
</evidence>
<feature type="transmembrane region" description="Helical" evidence="7">
    <location>
        <begin position="37"/>
        <end position="57"/>
    </location>
</feature>
<dbReference type="Pfam" id="PF00892">
    <property type="entry name" value="EamA"/>
    <property type="match status" value="2"/>
</dbReference>
<feature type="transmembrane region" description="Helical" evidence="7">
    <location>
        <begin position="250"/>
        <end position="269"/>
    </location>
</feature>
<sequence>MTQAPARAWVPSFVLAATSWGSSFLFISLALRGLDPVQVGFGRVLIGAAVLWGMLLVTRHRPRLSRGDVARIGVVAIGLSTVPFVLIPLAQQHITSILASLLNATTPLWTALFVALLIPHERASRAQVAGLLLGTAGIAVLLGAWNVDGIPLLGAALMLAATACYGVGSTMSRMLLTRVHEGPTALSAVQIGISAVLLMPFALAAPAPEPGALALSSEVLWGLLALGVLGTSFTYVMFWRVVKLAGATTAASVTYVVPVVATVLGILVLNEELRWYEPVGALIVLAGVWLAQRTPRPRAARGAVPAAAPAAAPDAGEQPETGGAPGKP</sequence>
<feature type="compositionally biased region" description="Low complexity" evidence="6">
    <location>
        <begin position="300"/>
        <end position="315"/>
    </location>
</feature>
<keyword evidence="3 7" id="KW-0812">Transmembrane</keyword>
<dbReference type="SUPFAM" id="SSF103481">
    <property type="entry name" value="Multidrug resistance efflux transporter EmrE"/>
    <property type="match status" value="2"/>
</dbReference>
<feature type="transmembrane region" description="Helical" evidence="7">
    <location>
        <begin position="12"/>
        <end position="31"/>
    </location>
</feature>
<evidence type="ECO:0000256" key="4">
    <source>
        <dbReference type="ARBA" id="ARBA00022989"/>
    </source>
</evidence>
<dbReference type="PANTHER" id="PTHR32322:SF2">
    <property type="entry name" value="EAMA DOMAIN-CONTAINING PROTEIN"/>
    <property type="match status" value="1"/>
</dbReference>
<feature type="domain" description="EamA" evidence="8">
    <location>
        <begin position="9"/>
        <end position="142"/>
    </location>
</feature>
<proteinExistence type="inferred from homology"/>
<evidence type="ECO:0000256" key="5">
    <source>
        <dbReference type="ARBA" id="ARBA00023136"/>
    </source>
</evidence>
<feature type="transmembrane region" description="Helical" evidence="7">
    <location>
        <begin position="219"/>
        <end position="238"/>
    </location>
</feature>
<evidence type="ECO:0000256" key="6">
    <source>
        <dbReference type="SAM" id="MobiDB-lite"/>
    </source>
</evidence>
<feature type="transmembrane region" description="Helical" evidence="7">
    <location>
        <begin position="188"/>
        <end position="207"/>
    </location>
</feature>
<evidence type="ECO:0000313" key="9">
    <source>
        <dbReference type="EMBL" id="MDN4475923.1"/>
    </source>
</evidence>
<dbReference type="EMBL" id="JAUHPW010000006">
    <property type="protein sequence ID" value="MDN4475923.1"/>
    <property type="molecule type" value="Genomic_DNA"/>
</dbReference>
<accession>A0ABT8G9X1</accession>
<evidence type="ECO:0000256" key="1">
    <source>
        <dbReference type="ARBA" id="ARBA00004141"/>
    </source>
</evidence>
<reference evidence="9" key="1">
    <citation type="submission" date="2023-06" db="EMBL/GenBank/DDBJ databases">
        <title>Sysu t00192.</title>
        <authorList>
            <person name="Gao L."/>
            <person name="Fang B.-Z."/>
            <person name="Li W.-J."/>
        </authorList>
    </citation>
    <scope>NUCLEOTIDE SEQUENCE</scope>
    <source>
        <strain evidence="9">SYSU T00192</strain>
    </source>
</reference>
<feature type="transmembrane region" description="Helical" evidence="7">
    <location>
        <begin position="130"/>
        <end position="147"/>
    </location>
</feature>
<protein>
    <submittedName>
        <fullName evidence="9">DMT family transporter</fullName>
    </submittedName>
</protein>
<comment type="subcellular location">
    <subcellularLocation>
        <location evidence="1">Membrane</location>
        <topology evidence="1">Multi-pass membrane protein</topology>
    </subcellularLocation>
</comment>
<keyword evidence="5 7" id="KW-0472">Membrane</keyword>
<evidence type="ECO:0000256" key="3">
    <source>
        <dbReference type="ARBA" id="ARBA00022692"/>
    </source>
</evidence>
<dbReference type="Proteomes" id="UP001172728">
    <property type="component" value="Unassembled WGS sequence"/>
</dbReference>
<evidence type="ECO:0000256" key="2">
    <source>
        <dbReference type="ARBA" id="ARBA00007362"/>
    </source>
</evidence>
<dbReference type="InterPro" id="IPR050638">
    <property type="entry name" value="AA-Vitamin_Transporters"/>
</dbReference>
<dbReference type="InterPro" id="IPR037185">
    <property type="entry name" value="EmrE-like"/>
</dbReference>
<keyword evidence="10" id="KW-1185">Reference proteome</keyword>
<keyword evidence="4 7" id="KW-1133">Transmembrane helix</keyword>
<name>A0ABT8G9X1_9MICO</name>